<keyword evidence="9" id="KW-1185">Reference proteome</keyword>
<feature type="transmembrane region" description="Helical" evidence="6">
    <location>
        <begin position="456"/>
        <end position="476"/>
    </location>
</feature>
<feature type="transmembrane region" description="Helical" evidence="6">
    <location>
        <begin position="360"/>
        <end position="381"/>
    </location>
</feature>
<accession>M7TR67</accession>
<dbReference type="OrthoDB" id="2130629at2759"/>
<dbReference type="eggNOG" id="KOG0254">
    <property type="taxonomic scope" value="Eukaryota"/>
</dbReference>
<evidence type="ECO:0000256" key="1">
    <source>
        <dbReference type="ARBA" id="ARBA00004141"/>
    </source>
</evidence>
<evidence type="ECO:0000313" key="8">
    <source>
        <dbReference type="EMBL" id="EMR69130.1"/>
    </source>
</evidence>
<evidence type="ECO:0000313" key="9">
    <source>
        <dbReference type="Proteomes" id="UP000012174"/>
    </source>
</evidence>
<dbReference type="PANTHER" id="PTHR42718:SF10">
    <property type="entry name" value="TRANSPORTER, PUTATIVE (AFU_ORTHOLOGUE AFUA_8G06760)-RELATED"/>
    <property type="match status" value="1"/>
</dbReference>
<feature type="transmembrane region" description="Helical" evidence="6">
    <location>
        <begin position="401"/>
        <end position="419"/>
    </location>
</feature>
<keyword evidence="2 6" id="KW-0812">Transmembrane</keyword>
<keyword evidence="4 6" id="KW-0472">Membrane</keyword>
<dbReference type="InterPro" id="IPR036259">
    <property type="entry name" value="MFS_trans_sf"/>
</dbReference>
<dbReference type="AlphaFoldDB" id="M7TR67"/>
<comment type="subcellular location">
    <subcellularLocation>
        <location evidence="1">Membrane</location>
        <topology evidence="1">Multi-pass membrane protein</topology>
    </subcellularLocation>
</comment>
<reference evidence="9" key="1">
    <citation type="journal article" date="2013" name="Genome Announc.">
        <title>Draft genome sequence of the grapevine dieback fungus Eutypa lata UCR-EL1.</title>
        <authorList>
            <person name="Blanco-Ulate B."/>
            <person name="Rolshausen P.E."/>
            <person name="Cantu D."/>
        </authorList>
    </citation>
    <scope>NUCLEOTIDE SEQUENCE [LARGE SCALE GENOMIC DNA]</scope>
    <source>
        <strain evidence="9">UCR-EL1</strain>
    </source>
</reference>
<dbReference type="GO" id="GO:0016020">
    <property type="term" value="C:membrane"/>
    <property type="evidence" value="ECO:0007669"/>
    <property type="project" value="UniProtKB-SubCell"/>
</dbReference>
<dbReference type="STRING" id="1287681.M7TR67"/>
<feature type="transmembrane region" description="Helical" evidence="6">
    <location>
        <begin position="248"/>
        <end position="268"/>
    </location>
</feature>
<feature type="region of interest" description="Disordered" evidence="5">
    <location>
        <begin position="52"/>
        <end position="71"/>
    </location>
</feature>
<organism evidence="8 9">
    <name type="scientific">Eutypa lata (strain UCR-EL1)</name>
    <name type="common">Grapevine dieback disease fungus</name>
    <name type="synonym">Eutypa armeniacae</name>
    <dbReference type="NCBI Taxonomy" id="1287681"/>
    <lineage>
        <taxon>Eukaryota</taxon>
        <taxon>Fungi</taxon>
        <taxon>Dikarya</taxon>
        <taxon>Ascomycota</taxon>
        <taxon>Pezizomycotina</taxon>
        <taxon>Sordariomycetes</taxon>
        <taxon>Xylariomycetidae</taxon>
        <taxon>Xylariales</taxon>
        <taxon>Diatrypaceae</taxon>
        <taxon>Eutypa</taxon>
    </lineage>
</organism>
<dbReference type="PANTHER" id="PTHR42718">
    <property type="entry name" value="MAJOR FACILITATOR SUPERFAMILY MULTIDRUG TRANSPORTER MFSC"/>
    <property type="match status" value="1"/>
</dbReference>
<dbReference type="InterPro" id="IPR011701">
    <property type="entry name" value="MFS"/>
</dbReference>
<evidence type="ECO:0000256" key="6">
    <source>
        <dbReference type="SAM" id="Phobius"/>
    </source>
</evidence>
<dbReference type="SUPFAM" id="SSF103473">
    <property type="entry name" value="MFS general substrate transporter"/>
    <property type="match status" value="1"/>
</dbReference>
<dbReference type="KEGG" id="ela:UCREL1_3802"/>
<feature type="transmembrane region" description="Helical" evidence="6">
    <location>
        <begin position="488"/>
        <end position="511"/>
    </location>
</feature>
<feature type="transmembrane region" description="Helical" evidence="6">
    <location>
        <begin position="321"/>
        <end position="339"/>
    </location>
</feature>
<protein>
    <submittedName>
        <fullName evidence="8">Putative integral membrane protein</fullName>
    </submittedName>
</protein>
<feature type="transmembrane region" description="Helical" evidence="6">
    <location>
        <begin position="92"/>
        <end position="115"/>
    </location>
</feature>
<dbReference type="GO" id="GO:0022857">
    <property type="term" value="F:transmembrane transporter activity"/>
    <property type="evidence" value="ECO:0007669"/>
    <property type="project" value="InterPro"/>
</dbReference>
<dbReference type="OMA" id="FERRAVW"/>
<evidence type="ECO:0000256" key="4">
    <source>
        <dbReference type="ARBA" id="ARBA00023136"/>
    </source>
</evidence>
<evidence type="ECO:0000256" key="2">
    <source>
        <dbReference type="ARBA" id="ARBA00022692"/>
    </source>
</evidence>
<dbReference type="EMBL" id="KB706127">
    <property type="protein sequence ID" value="EMR69130.1"/>
    <property type="molecule type" value="Genomic_DNA"/>
</dbReference>
<feature type="transmembrane region" description="Helical" evidence="6">
    <location>
        <begin position="183"/>
        <end position="204"/>
    </location>
</feature>
<evidence type="ECO:0000259" key="7">
    <source>
        <dbReference type="PROSITE" id="PS50850"/>
    </source>
</evidence>
<dbReference type="PROSITE" id="PS50850">
    <property type="entry name" value="MFS"/>
    <property type="match status" value="1"/>
</dbReference>
<evidence type="ECO:0000256" key="5">
    <source>
        <dbReference type="SAM" id="MobiDB-lite"/>
    </source>
</evidence>
<dbReference type="InterPro" id="IPR020846">
    <property type="entry name" value="MFS_dom"/>
</dbReference>
<feature type="transmembrane region" description="Helical" evidence="6">
    <location>
        <begin position="127"/>
        <end position="146"/>
    </location>
</feature>
<proteinExistence type="predicted"/>
<feature type="transmembrane region" description="Helical" evidence="6">
    <location>
        <begin position="426"/>
        <end position="444"/>
    </location>
</feature>
<evidence type="ECO:0000256" key="3">
    <source>
        <dbReference type="ARBA" id="ARBA00022989"/>
    </source>
</evidence>
<feature type="transmembrane region" description="Helical" evidence="6">
    <location>
        <begin position="289"/>
        <end position="309"/>
    </location>
</feature>
<feature type="domain" description="Major facilitator superfamily (MFS) profile" evidence="7">
    <location>
        <begin position="92"/>
        <end position="557"/>
    </location>
</feature>
<keyword evidence="3 6" id="KW-1133">Transmembrane helix</keyword>
<dbReference type="Pfam" id="PF07690">
    <property type="entry name" value="MFS_1"/>
    <property type="match status" value="1"/>
</dbReference>
<feature type="transmembrane region" description="Helical" evidence="6">
    <location>
        <begin position="531"/>
        <end position="553"/>
    </location>
</feature>
<feature type="transmembrane region" description="Helical" evidence="6">
    <location>
        <begin position="158"/>
        <end position="177"/>
    </location>
</feature>
<name>M7TR67_EUTLA</name>
<sequence>MRSAISTIIELGNLHESWARIGGHSVSESRSEDAAAVIGGGIGNGDVDGGRANVERSVKSGQPAAPPPAGESLVSTIHGRYLWMGIWKARSILLVLAGVNFLNTMGSGILTVALPTIIRDVGMDETILLWPASVYALAAGCTLLLFGAVGDVVGPKRIWVAGASLYTLFTLCVGFCQTPAQLIALRAVLGLAIAMCLPTAVSITTKSFPRGSWRNMGFACQGMGQPLGYSVGLIAGGGLTDSKLTWRWGFYLSAIFNVAFVACAVWALPKPPSFERRAVWRDLRHQVDWVGGLILSASLGLLSYVFAVTSRDYTDLSKSCNIVMLVAAVALIPAFIFWVRRQEQRGRPALIPNSLWKNAAFTSICVAVFFAWASFNGLQYFSSLYFEKVEHLTPKETALRFLPMVIIGVATNLMAGVLVEKVQVHYLLSVSAIIATVSPLLMALVNPSWGYWKGPFIAMLLSPLHPDVLFTVSNLIISQAYPVASQSLAGGVFNAIAQVGNSIGLAVTAAISSAVSRQHQSGVDDGLLKGYHAAFWTCFALMVWVIPITYFGLKKGGKVGASE</sequence>
<gene>
    <name evidence="8" type="ORF">UCREL1_3802</name>
</gene>
<dbReference type="Gene3D" id="1.20.1250.20">
    <property type="entry name" value="MFS general substrate transporter like domains"/>
    <property type="match status" value="2"/>
</dbReference>
<dbReference type="Proteomes" id="UP000012174">
    <property type="component" value="Unassembled WGS sequence"/>
</dbReference>
<dbReference type="HOGENOM" id="CLU_000960_27_5_1"/>